<gene>
    <name evidence="2" type="ORF">RT97_02235</name>
</gene>
<protein>
    <submittedName>
        <fullName evidence="2">Uncharacterized protein</fullName>
    </submittedName>
</protein>
<evidence type="ECO:0000313" key="2">
    <source>
        <dbReference type="EMBL" id="KIQ36254.1"/>
    </source>
</evidence>
<proteinExistence type="predicted"/>
<feature type="region of interest" description="Disordered" evidence="1">
    <location>
        <begin position="1"/>
        <end position="27"/>
    </location>
</feature>
<dbReference type="AlphaFoldDB" id="A0A0D0MZI6"/>
<dbReference type="Proteomes" id="UP000032067">
    <property type="component" value="Unassembled WGS sequence"/>
</dbReference>
<comment type="caution">
    <text evidence="2">The sequence shown here is derived from an EMBL/GenBank/DDBJ whole genome shotgun (WGS) entry which is preliminary data.</text>
</comment>
<feature type="compositionally biased region" description="Polar residues" evidence="1">
    <location>
        <begin position="11"/>
        <end position="21"/>
    </location>
</feature>
<evidence type="ECO:0000256" key="1">
    <source>
        <dbReference type="SAM" id="MobiDB-lite"/>
    </source>
</evidence>
<name>A0A0D0MZI6_VARPD</name>
<reference evidence="2 3" key="1">
    <citation type="submission" date="2014-12" db="EMBL/GenBank/DDBJ databases">
        <title>16Stimator: statistical estimation of ribosomal gene copy numbers from draft genome assemblies.</title>
        <authorList>
            <person name="Perisin M.A."/>
            <person name="Vetter M."/>
            <person name="Gilbert J.A."/>
            <person name="Bergelson J."/>
        </authorList>
    </citation>
    <scope>NUCLEOTIDE SEQUENCE [LARGE SCALE GENOMIC DNA]</scope>
    <source>
        <strain evidence="2 3">MEDvA23</strain>
    </source>
</reference>
<dbReference type="RefSeq" id="WP_042577156.1">
    <property type="nucleotide sequence ID" value="NZ_JXQQ01000007.1"/>
</dbReference>
<sequence>MADRIMAGRPTPTSRGNSTTPPEGPSAADLLENRLTQLKSLLWCCYGDGIDWFDGAGSKHLDNVFWLIADLVDEAGELHQRCESERAARS</sequence>
<evidence type="ECO:0000313" key="3">
    <source>
        <dbReference type="Proteomes" id="UP000032067"/>
    </source>
</evidence>
<dbReference type="OrthoDB" id="8854664at2"/>
<accession>A0A0D0MZI6</accession>
<dbReference type="EMBL" id="JXQQ01000007">
    <property type="protein sequence ID" value="KIQ36254.1"/>
    <property type="molecule type" value="Genomic_DNA"/>
</dbReference>
<organism evidence="2 3">
    <name type="scientific">Variovorax paradoxus</name>
    <dbReference type="NCBI Taxonomy" id="34073"/>
    <lineage>
        <taxon>Bacteria</taxon>
        <taxon>Pseudomonadati</taxon>
        <taxon>Pseudomonadota</taxon>
        <taxon>Betaproteobacteria</taxon>
        <taxon>Burkholderiales</taxon>
        <taxon>Comamonadaceae</taxon>
        <taxon>Variovorax</taxon>
    </lineage>
</organism>